<dbReference type="SMART" id="SM01002">
    <property type="entry name" value="AlaDh_PNT_C"/>
    <property type="match status" value="1"/>
</dbReference>
<feature type="non-terminal residue" evidence="2">
    <location>
        <position position="1"/>
    </location>
</feature>
<name>F9NUH6_9ACTN</name>
<dbReference type="InterPro" id="IPR007698">
    <property type="entry name" value="AlaDH/PNT_NAD(H)-bd"/>
</dbReference>
<proteinExistence type="predicted"/>
<reference evidence="2 3" key="1">
    <citation type="submission" date="2011-07" db="EMBL/GenBank/DDBJ databases">
        <title>Genome Sequence of Propionibacterium acnes SK182B-JCVI.</title>
        <authorList>
            <person name="Durkin A.S."/>
            <person name="Madupu R."/>
            <person name="Hostetler J."/>
            <person name="Radune D."/>
            <person name="Torralba M."/>
            <person name="Methe B."/>
            <person name="Sutton G."/>
            <person name="Strausberg R.L."/>
            <person name="Nelson K.E."/>
        </authorList>
    </citation>
    <scope>NUCLEOTIDE SEQUENCE [LARGE SCALE GENOMIC DNA]</scope>
    <source>
        <strain evidence="2 3">SK182B-JCVI</strain>
    </source>
</reference>
<dbReference type="Pfam" id="PF01262">
    <property type="entry name" value="AlaDh_PNT_C"/>
    <property type="match status" value="1"/>
</dbReference>
<dbReference type="AlphaFoldDB" id="F9NUH6"/>
<dbReference type="GO" id="GO:0005886">
    <property type="term" value="C:plasma membrane"/>
    <property type="evidence" value="ECO:0007669"/>
    <property type="project" value="TreeGrafter"/>
</dbReference>
<dbReference type="Proteomes" id="UP000007832">
    <property type="component" value="Unassembled WGS sequence"/>
</dbReference>
<dbReference type="PANTHER" id="PTHR42795">
    <property type="entry name" value="ALANINE DEHYDROGENASE"/>
    <property type="match status" value="1"/>
</dbReference>
<dbReference type="PANTHER" id="PTHR42795:SF1">
    <property type="entry name" value="ALANINE DEHYDROGENASE"/>
    <property type="match status" value="1"/>
</dbReference>
<dbReference type="eggNOG" id="COG0686">
    <property type="taxonomic scope" value="Bacteria"/>
</dbReference>
<dbReference type="GO" id="GO:0000286">
    <property type="term" value="F:alanine dehydrogenase activity"/>
    <property type="evidence" value="ECO:0007669"/>
    <property type="project" value="TreeGrafter"/>
</dbReference>
<gene>
    <name evidence="2" type="ORF">HMPREF1162_1123</name>
</gene>
<dbReference type="SUPFAM" id="SSF51735">
    <property type="entry name" value="NAD(P)-binding Rossmann-fold domains"/>
    <property type="match status" value="1"/>
</dbReference>
<organism evidence="2 3">
    <name type="scientific">[Propionibacterium] namnetense SK182B-JCVI</name>
    <dbReference type="NCBI Taxonomy" id="1051006"/>
    <lineage>
        <taxon>Bacteria</taxon>
        <taxon>Bacillati</taxon>
        <taxon>Actinomycetota</taxon>
        <taxon>Actinomycetes</taxon>
        <taxon>Propionibacteriales</taxon>
        <taxon>Propionibacteriaceae</taxon>
        <taxon>Cutibacterium</taxon>
    </lineage>
</organism>
<evidence type="ECO:0000259" key="1">
    <source>
        <dbReference type="SMART" id="SM01002"/>
    </source>
</evidence>
<dbReference type="GO" id="GO:0006524">
    <property type="term" value="P:alanine catabolic process"/>
    <property type="evidence" value="ECO:0007669"/>
    <property type="project" value="TreeGrafter"/>
</dbReference>
<dbReference type="InterPro" id="IPR036291">
    <property type="entry name" value="NAD(P)-bd_dom_sf"/>
</dbReference>
<dbReference type="PATRIC" id="fig|1051006.4.peg.821"/>
<accession>F9NUH6</accession>
<dbReference type="EMBL" id="AFUN01000021">
    <property type="protein sequence ID" value="EGR97363.1"/>
    <property type="molecule type" value="Genomic_DNA"/>
</dbReference>
<feature type="domain" description="Alanine dehydrogenase/pyridine nucleotide transhydrogenase NAD(H)-binding" evidence="1">
    <location>
        <begin position="1"/>
        <end position="64"/>
    </location>
</feature>
<sequence>VVIGSVLVPGARAPHLVDHEMVLGMRPGSVLVDIAVDQGGCFEDSHPTTHADPTFVVGDSVFYCVANMPGAVPHTSTYALTNATMRYVVLLADEGWRGACGLRGELRRGLATHGGRLVSAPVGEALGIESVGVSEVL</sequence>
<evidence type="ECO:0000313" key="3">
    <source>
        <dbReference type="Proteomes" id="UP000007832"/>
    </source>
</evidence>
<evidence type="ECO:0000313" key="2">
    <source>
        <dbReference type="EMBL" id="EGR97363.1"/>
    </source>
</evidence>
<dbReference type="SUPFAM" id="SSF52283">
    <property type="entry name" value="Formate/glycerate dehydrogenase catalytic domain-like"/>
    <property type="match status" value="1"/>
</dbReference>
<comment type="caution">
    <text evidence="2">The sequence shown here is derived from an EMBL/GenBank/DDBJ whole genome shotgun (WGS) entry which is preliminary data.</text>
</comment>
<dbReference type="Gene3D" id="3.40.50.720">
    <property type="entry name" value="NAD(P)-binding Rossmann-like Domain"/>
    <property type="match status" value="1"/>
</dbReference>
<protein>
    <submittedName>
        <fullName evidence="2">Alanine dehydrogenase domain protein</fullName>
    </submittedName>
</protein>